<keyword evidence="3" id="KW-1185">Reference proteome</keyword>
<dbReference type="AlphaFoldDB" id="A0A9P7MFY7"/>
<comment type="caution">
    <text evidence="2">The sequence shown here is derived from an EMBL/GenBank/DDBJ whole genome shotgun (WGS) entry which is preliminary data.</text>
</comment>
<gene>
    <name evidence="2" type="ORF">E4U60_007072</name>
</gene>
<sequence length="111" mass="11743">MYNRDFLENIDAAIIKIVCTSTGGGDNIASRDAGNLQQYLSLCVGAQVMLTENLWNLDSGQPRGLVNGAIGTVVGMVTMVWKDGTASHNASDLRKKAPTGTAYLAIRTIAA</sequence>
<evidence type="ECO:0000259" key="1">
    <source>
        <dbReference type="Pfam" id="PF21530"/>
    </source>
</evidence>
<dbReference type="InterPro" id="IPR049163">
    <property type="entry name" value="Pif1-like_2B_dom"/>
</dbReference>
<proteinExistence type="predicted"/>
<dbReference type="Pfam" id="PF21530">
    <property type="entry name" value="Pif1_2B_dom"/>
    <property type="match status" value="1"/>
</dbReference>
<reference evidence="2 3" key="1">
    <citation type="journal article" date="2020" name="bioRxiv">
        <title>Whole genome comparisons of ergot fungi reveals the divergence and evolution of species within the genus Claviceps are the result of varying mechanisms driving genome evolution and host range expansion.</title>
        <authorList>
            <person name="Wyka S.A."/>
            <person name="Mondo S.J."/>
            <person name="Liu M."/>
            <person name="Dettman J."/>
            <person name="Nalam V."/>
            <person name="Broders K.D."/>
        </authorList>
    </citation>
    <scope>NUCLEOTIDE SEQUENCE [LARGE SCALE GENOMIC DNA]</scope>
    <source>
        <strain evidence="2 3">CCC 1485</strain>
    </source>
</reference>
<accession>A0A9P7MFY7</accession>
<protein>
    <recommendedName>
        <fullName evidence="1">DNA helicase Pif1-like 2B domain-containing protein</fullName>
    </recommendedName>
</protein>
<dbReference type="Proteomes" id="UP000706124">
    <property type="component" value="Unassembled WGS sequence"/>
</dbReference>
<dbReference type="EMBL" id="SRPO01000075">
    <property type="protein sequence ID" value="KAG5942828.1"/>
    <property type="molecule type" value="Genomic_DNA"/>
</dbReference>
<organism evidence="2 3">
    <name type="scientific">Claviceps pazoutovae</name>
    <dbReference type="NCBI Taxonomy" id="1649127"/>
    <lineage>
        <taxon>Eukaryota</taxon>
        <taxon>Fungi</taxon>
        <taxon>Dikarya</taxon>
        <taxon>Ascomycota</taxon>
        <taxon>Pezizomycotina</taxon>
        <taxon>Sordariomycetes</taxon>
        <taxon>Hypocreomycetidae</taxon>
        <taxon>Hypocreales</taxon>
        <taxon>Clavicipitaceae</taxon>
        <taxon>Claviceps</taxon>
    </lineage>
</organism>
<dbReference type="OrthoDB" id="5104248at2759"/>
<feature type="domain" description="DNA helicase Pif1-like 2B" evidence="1">
    <location>
        <begin position="37"/>
        <end position="75"/>
    </location>
</feature>
<name>A0A9P7MFY7_9HYPO</name>
<evidence type="ECO:0000313" key="3">
    <source>
        <dbReference type="Proteomes" id="UP000706124"/>
    </source>
</evidence>
<evidence type="ECO:0000313" key="2">
    <source>
        <dbReference type="EMBL" id="KAG5942828.1"/>
    </source>
</evidence>